<accession>A0A9P6PWY8</accession>
<evidence type="ECO:0000313" key="2">
    <source>
        <dbReference type="Proteomes" id="UP000807716"/>
    </source>
</evidence>
<dbReference type="OrthoDB" id="4017527at2759"/>
<dbReference type="AlphaFoldDB" id="A0A9P6PWY8"/>
<proteinExistence type="predicted"/>
<dbReference type="Proteomes" id="UP000807716">
    <property type="component" value="Unassembled WGS sequence"/>
</dbReference>
<protein>
    <submittedName>
        <fullName evidence="1">Uncharacterized protein</fullName>
    </submittedName>
</protein>
<organism evidence="1 2">
    <name type="scientific">Actinomortierella ambigua</name>
    <dbReference type="NCBI Taxonomy" id="1343610"/>
    <lineage>
        <taxon>Eukaryota</taxon>
        <taxon>Fungi</taxon>
        <taxon>Fungi incertae sedis</taxon>
        <taxon>Mucoromycota</taxon>
        <taxon>Mortierellomycotina</taxon>
        <taxon>Mortierellomycetes</taxon>
        <taxon>Mortierellales</taxon>
        <taxon>Mortierellaceae</taxon>
        <taxon>Actinomortierella</taxon>
    </lineage>
</organism>
<sequence length="264" mass="29687">MVQVHTYADGKLVPYETIRQWEAKRLAHVTSFVYRLLGKKQPPPSSTQTMDEQRSNLAELKVEMGEDKMRKLLSPYLGLSRLATKAISFLSFGRRSYSIVEIAIVSGSTDDLGPSEFLDKLNRVLQSEDEASSKKMRLMACPDHYLLANTGGGTNAATMEVIETTGGSPFPTQFFIRFGDETGMRSQRDPAYEVQMVGAARTKCGMVIGAVRHQIRREPGGLRMKLLIEFPLLTPNWMLRQHQAHLMCEFNNWVRDALAIAPHP</sequence>
<comment type="caution">
    <text evidence="1">The sequence shown here is derived from an EMBL/GenBank/DDBJ whole genome shotgun (WGS) entry which is preliminary data.</text>
</comment>
<dbReference type="EMBL" id="JAAAJB010000515">
    <property type="protein sequence ID" value="KAG0254444.1"/>
    <property type="molecule type" value="Genomic_DNA"/>
</dbReference>
<evidence type="ECO:0000313" key="1">
    <source>
        <dbReference type="EMBL" id="KAG0254444.1"/>
    </source>
</evidence>
<gene>
    <name evidence="1" type="ORF">DFQ27_006832</name>
</gene>
<reference evidence="1" key="1">
    <citation type="journal article" date="2020" name="Fungal Divers.">
        <title>Resolving the Mortierellaceae phylogeny through synthesis of multi-gene phylogenetics and phylogenomics.</title>
        <authorList>
            <person name="Vandepol N."/>
            <person name="Liber J."/>
            <person name="Desiro A."/>
            <person name="Na H."/>
            <person name="Kennedy M."/>
            <person name="Barry K."/>
            <person name="Grigoriev I.V."/>
            <person name="Miller A.N."/>
            <person name="O'Donnell K."/>
            <person name="Stajich J.E."/>
            <person name="Bonito G."/>
        </authorList>
    </citation>
    <scope>NUCLEOTIDE SEQUENCE</scope>
    <source>
        <strain evidence="1">BC1065</strain>
    </source>
</reference>
<name>A0A9P6PWY8_9FUNG</name>
<keyword evidence="2" id="KW-1185">Reference proteome</keyword>